<accession>A0ABT2GVA2</accession>
<comment type="caution">
    <text evidence="7">The sequence shown here is derived from an EMBL/GenBank/DDBJ whole genome shotgun (WGS) entry which is preliminary data.</text>
</comment>
<dbReference type="PANTHER" id="PTHR30532:SF24">
    <property type="entry name" value="FERRIC ENTEROBACTIN-BINDING PERIPLASMIC PROTEIN FEPB"/>
    <property type="match status" value="1"/>
</dbReference>
<evidence type="ECO:0000256" key="5">
    <source>
        <dbReference type="SAM" id="SignalP"/>
    </source>
</evidence>
<keyword evidence="8" id="KW-1185">Reference proteome</keyword>
<keyword evidence="4 5" id="KW-0732">Signal</keyword>
<dbReference type="EMBL" id="JANLCM010000002">
    <property type="protein sequence ID" value="MCS5720142.1"/>
    <property type="molecule type" value="Genomic_DNA"/>
</dbReference>
<dbReference type="PROSITE" id="PS51257">
    <property type="entry name" value="PROKAR_LIPOPROTEIN"/>
    <property type="match status" value="1"/>
</dbReference>
<dbReference type="InterPro" id="IPR002491">
    <property type="entry name" value="ABC_transptr_periplasmic_BD"/>
</dbReference>
<dbReference type="PANTHER" id="PTHR30532">
    <property type="entry name" value="IRON III DICITRATE-BINDING PERIPLASMIC PROTEIN"/>
    <property type="match status" value="1"/>
</dbReference>
<feature type="chain" id="PRO_5046191924" evidence="5">
    <location>
        <begin position="22"/>
        <end position="345"/>
    </location>
</feature>
<organism evidence="7 8">
    <name type="scientific">Herbiconiux aconitum</name>
    <dbReference type="NCBI Taxonomy" id="2970913"/>
    <lineage>
        <taxon>Bacteria</taxon>
        <taxon>Bacillati</taxon>
        <taxon>Actinomycetota</taxon>
        <taxon>Actinomycetes</taxon>
        <taxon>Micrococcales</taxon>
        <taxon>Microbacteriaceae</taxon>
        <taxon>Herbiconiux</taxon>
    </lineage>
</organism>
<name>A0ABT2GVA2_9MICO</name>
<evidence type="ECO:0000313" key="8">
    <source>
        <dbReference type="Proteomes" id="UP001165584"/>
    </source>
</evidence>
<feature type="signal peptide" evidence="5">
    <location>
        <begin position="1"/>
        <end position="21"/>
    </location>
</feature>
<sequence>MKPTRILAAVAALALTGAALAGCASSSSKASTANPDYTTGPSDTFPVTVEHQFGETIVPAEPQRIVVVGLTEQDILLELGVTPIATTEWYGEQPHAVWPWAQELLGDAEPTVLDQTDGLEYEKIAALKPDLIVGTNAGLDEEAYDKLADIAPTVTSIAGSEQYFSSWQEQTRQVAAAVGRSAEGEELIQGVEDAYTEAAAAHPEFAGLTASFSQGLPYDGTLWVYPDGVNTDFLTELGFTMTPGLEQYAAEAGQQAQLSPENVDLIDADVIVFATESADGPKELQEFGTLGSLDAVVNNRAVYTDPELSGAIYFLTPLSQKYVIDNLVPRLVDAVNGQAPHDIEG</sequence>
<evidence type="ECO:0000256" key="2">
    <source>
        <dbReference type="ARBA" id="ARBA00008814"/>
    </source>
</evidence>
<dbReference type="Gene3D" id="3.40.50.1980">
    <property type="entry name" value="Nitrogenase molybdenum iron protein domain"/>
    <property type="match status" value="2"/>
</dbReference>
<gene>
    <name evidence="7" type="ORF">N1027_18580</name>
</gene>
<dbReference type="CDD" id="cd01146">
    <property type="entry name" value="FhuD"/>
    <property type="match status" value="1"/>
</dbReference>
<evidence type="ECO:0000256" key="1">
    <source>
        <dbReference type="ARBA" id="ARBA00004196"/>
    </source>
</evidence>
<dbReference type="PROSITE" id="PS50983">
    <property type="entry name" value="FE_B12_PBP"/>
    <property type="match status" value="1"/>
</dbReference>
<dbReference type="Proteomes" id="UP001165584">
    <property type="component" value="Unassembled WGS sequence"/>
</dbReference>
<dbReference type="SUPFAM" id="SSF53807">
    <property type="entry name" value="Helical backbone' metal receptor"/>
    <property type="match status" value="1"/>
</dbReference>
<comment type="subcellular location">
    <subcellularLocation>
        <location evidence="1">Cell envelope</location>
    </subcellularLocation>
</comment>
<evidence type="ECO:0000259" key="6">
    <source>
        <dbReference type="PROSITE" id="PS50983"/>
    </source>
</evidence>
<dbReference type="Pfam" id="PF01497">
    <property type="entry name" value="Peripla_BP_2"/>
    <property type="match status" value="1"/>
</dbReference>
<feature type="domain" description="Fe/B12 periplasmic-binding" evidence="6">
    <location>
        <begin position="64"/>
        <end position="335"/>
    </location>
</feature>
<proteinExistence type="inferred from homology"/>
<reference evidence="7" key="1">
    <citation type="submission" date="2022-08" db="EMBL/GenBank/DDBJ databases">
        <authorList>
            <person name="Deng Y."/>
            <person name="Han X.-F."/>
            <person name="Zhang Y.-Q."/>
        </authorList>
    </citation>
    <scope>NUCLEOTIDE SEQUENCE</scope>
    <source>
        <strain evidence="7">CPCC 205763</strain>
    </source>
</reference>
<comment type="similarity">
    <text evidence="2">Belongs to the bacterial solute-binding protein 8 family.</text>
</comment>
<keyword evidence="3" id="KW-0813">Transport</keyword>
<protein>
    <submittedName>
        <fullName evidence="7">Iron-siderophore ABC transporter substrate-binding protein</fullName>
    </submittedName>
</protein>
<evidence type="ECO:0000256" key="3">
    <source>
        <dbReference type="ARBA" id="ARBA00022448"/>
    </source>
</evidence>
<dbReference type="InterPro" id="IPR051313">
    <property type="entry name" value="Bact_iron-sidero_bind"/>
</dbReference>
<evidence type="ECO:0000313" key="7">
    <source>
        <dbReference type="EMBL" id="MCS5720142.1"/>
    </source>
</evidence>
<evidence type="ECO:0000256" key="4">
    <source>
        <dbReference type="ARBA" id="ARBA00022729"/>
    </source>
</evidence>
<dbReference type="RefSeq" id="WP_259510016.1">
    <property type="nucleotide sequence ID" value="NZ_JANLCM010000002.1"/>
</dbReference>